<reference evidence="3" key="1">
    <citation type="submission" date="2022-01" db="EMBL/GenBank/DDBJ databases">
        <authorList>
            <person name="Braso-Vives M."/>
        </authorList>
    </citation>
    <scope>NUCLEOTIDE SEQUENCE</scope>
</reference>
<evidence type="ECO:0000259" key="2">
    <source>
        <dbReference type="PROSITE" id="PS50878"/>
    </source>
</evidence>
<dbReference type="AlphaFoldDB" id="A0A8K0EPY6"/>
<dbReference type="EMBL" id="OV696688">
    <property type="protein sequence ID" value="CAH1257327.1"/>
    <property type="molecule type" value="Genomic_DNA"/>
</dbReference>
<feature type="region of interest" description="Disordered" evidence="1">
    <location>
        <begin position="408"/>
        <end position="434"/>
    </location>
</feature>
<keyword evidence="4" id="KW-1185">Reference proteome</keyword>
<sequence>MFACELADPLADVFNSSLKEGVVPTQWKEAVVAPIPKELPAVVDKLRPISLTAIFAKICEGLVAKWVTSDVWTNIDRRQFGAIKRSSTTHCLVSLTHFLYQGAEASGNMGRIVLTDFTKAFDTVSHQRAICRLLSMGTRASVIPWIVSFLTERRQKVRYGSALSDWETLTSGVPQGTKLGPVIFVCMINDASQSHDDRWKYVDDLTLGENRSVRKQSHLQDQVDSLEVWSNTAQLKLNPKKCMVLTVCFMKSPPPPPPITLGGKPLLAVVVAKVLGIWLQSNLKWDKQVCESTKKANKRMFMLRRLKTFGLSTPDLVTVYCGYIRPILEYCAPVYHHSLTNKQTITLENVQRRACRIILGRHYHDYATSLQQCGLETLKERRNNLCRRFATSMEKSERTVDLLPPTRLASHGRNLRNSKTLSLPTTRTSRFSNSPVPSLLRILNETK</sequence>
<organism evidence="3 4">
    <name type="scientific">Branchiostoma lanceolatum</name>
    <name type="common">Common lancelet</name>
    <name type="synonym">Amphioxus lanceolatum</name>
    <dbReference type="NCBI Taxonomy" id="7740"/>
    <lineage>
        <taxon>Eukaryota</taxon>
        <taxon>Metazoa</taxon>
        <taxon>Chordata</taxon>
        <taxon>Cephalochordata</taxon>
        <taxon>Leptocardii</taxon>
        <taxon>Amphioxiformes</taxon>
        <taxon>Branchiostomatidae</taxon>
        <taxon>Branchiostoma</taxon>
    </lineage>
</organism>
<dbReference type="PROSITE" id="PS50878">
    <property type="entry name" value="RT_POL"/>
    <property type="match status" value="1"/>
</dbReference>
<dbReference type="InterPro" id="IPR043502">
    <property type="entry name" value="DNA/RNA_pol_sf"/>
</dbReference>
<dbReference type="PANTHER" id="PTHR33332">
    <property type="entry name" value="REVERSE TRANSCRIPTASE DOMAIN-CONTAINING PROTEIN"/>
    <property type="match status" value="1"/>
</dbReference>
<dbReference type="SUPFAM" id="SSF56672">
    <property type="entry name" value="DNA/RNA polymerases"/>
    <property type="match status" value="1"/>
</dbReference>
<evidence type="ECO:0000313" key="3">
    <source>
        <dbReference type="EMBL" id="CAH1257327.1"/>
    </source>
</evidence>
<dbReference type="Proteomes" id="UP000838412">
    <property type="component" value="Chromosome 3"/>
</dbReference>
<proteinExistence type="predicted"/>
<dbReference type="Pfam" id="PF00078">
    <property type="entry name" value="RVT_1"/>
    <property type="match status" value="1"/>
</dbReference>
<dbReference type="CDD" id="cd01650">
    <property type="entry name" value="RT_nLTR_like"/>
    <property type="match status" value="1"/>
</dbReference>
<name>A0A8K0EPY6_BRALA</name>
<feature type="domain" description="Reverse transcriptase" evidence="2">
    <location>
        <begin position="16"/>
        <end position="266"/>
    </location>
</feature>
<evidence type="ECO:0000313" key="4">
    <source>
        <dbReference type="Proteomes" id="UP000838412"/>
    </source>
</evidence>
<accession>A0A8K0EPY6</accession>
<feature type="compositionally biased region" description="Polar residues" evidence="1">
    <location>
        <begin position="415"/>
        <end position="434"/>
    </location>
</feature>
<dbReference type="OrthoDB" id="10037236at2759"/>
<gene>
    <name evidence="3" type="primary">Hypp1820</name>
    <name evidence="3" type="ORF">BLAG_LOCUS15298</name>
</gene>
<evidence type="ECO:0000256" key="1">
    <source>
        <dbReference type="SAM" id="MobiDB-lite"/>
    </source>
</evidence>
<dbReference type="InterPro" id="IPR000477">
    <property type="entry name" value="RT_dom"/>
</dbReference>
<protein>
    <submittedName>
        <fullName evidence="3">Hypp1820 protein</fullName>
    </submittedName>
</protein>